<accession>A0A2P5I124</accession>
<dbReference type="AlphaFoldDB" id="A0A2P5I124"/>
<organism evidence="1 2">
    <name type="scientific">Diaporthe helianthi</name>
    <dbReference type="NCBI Taxonomy" id="158607"/>
    <lineage>
        <taxon>Eukaryota</taxon>
        <taxon>Fungi</taxon>
        <taxon>Dikarya</taxon>
        <taxon>Ascomycota</taxon>
        <taxon>Pezizomycotina</taxon>
        <taxon>Sordariomycetes</taxon>
        <taxon>Sordariomycetidae</taxon>
        <taxon>Diaporthales</taxon>
        <taxon>Diaporthaceae</taxon>
        <taxon>Diaporthe</taxon>
    </lineage>
</organism>
<evidence type="ECO:0000313" key="1">
    <source>
        <dbReference type="EMBL" id="POS76176.1"/>
    </source>
</evidence>
<dbReference type="InParanoid" id="A0A2P5I124"/>
<sequence length="90" mass="9897">MSQPRRPPPPGNLPPQLIAPFQAAWERHAQQVVHHDSANRHPVFFTERLMRPPPPPAFGGTPAPVLAISPVAQGYVYQEGHVKATHSSKL</sequence>
<dbReference type="OrthoDB" id="3535086at2759"/>
<protein>
    <submittedName>
        <fullName evidence="1">Uncharacterized protein</fullName>
    </submittedName>
</protein>
<evidence type="ECO:0000313" key="2">
    <source>
        <dbReference type="Proteomes" id="UP000094444"/>
    </source>
</evidence>
<dbReference type="EMBL" id="MAVT02000398">
    <property type="protein sequence ID" value="POS76176.1"/>
    <property type="molecule type" value="Genomic_DNA"/>
</dbReference>
<reference evidence="1" key="1">
    <citation type="submission" date="2017-09" db="EMBL/GenBank/DDBJ databases">
        <title>Polyketide synthases of a Diaporthe helianthi virulent isolate.</title>
        <authorList>
            <person name="Baroncelli R."/>
        </authorList>
    </citation>
    <scope>NUCLEOTIDE SEQUENCE [LARGE SCALE GENOMIC DNA]</scope>
    <source>
        <strain evidence="1">7/96</strain>
    </source>
</reference>
<comment type="caution">
    <text evidence="1">The sequence shown here is derived from an EMBL/GenBank/DDBJ whole genome shotgun (WGS) entry which is preliminary data.</text>
</comment>
<name>A0A2P5I124_DIAHE</name>
<dbReference type="Proteomes" id="UP000094444">
    <property type="component" value="Unassembled WGS sequence"/>
</dbReference>
<gene>
    <name evidence="1" type="ORF">DHEL01_v205426</name>
</gene>
<keyword evidence="2" id="KW-1185">Reference proteome</keyword>
<dbReference type="STRING" id="158607.A0A2P5I124"/>
<proteinExistence type="predicted"/>